<keyword evidence="6 7" id="KW-0472">Membrane</keyword>
<dbReference type="InterPro" id="IPR028362">
    <property type="entry name" value="AlgI"/>
</dbReference>
<feature type="transmembrane region" description="Helical" evidence="8">
    <location>
        <begin position="7"/>
        <end position="23"/>
    </location>
</feature>
<evidence type="ECO:0000256" key="5">
    <source>
        <dbReference type="ARBA" id="ARBA00022989"/>
    </source>
</evidence>
<evidence type="ECO:0000256" key="4">
    <source>
        <dbReference type="ARBA" id="ARBA00022692"/>
    </source>
</evidence>
<dbReference type="Proteomes" id="UP001438008">
    <property type="component" value="Unassembled WGS sequence"/>
</dbReference>
<dbReference type="Pfam" id="PF03062">
    <property type="entry name" value="MBOAT"/>
    <property type="match status" value="1"/>
</dbReference>
<dbReference type="PIRSF" id="PIRSF016636">
    <property type="entry name" value="AlgI_DltB"/>
    <property type="match status" value="1"/>
</dbReference>
<accession>A0ABV1FK02</accession>
<feature type="transmembrane region" description="Helical" evidence="8">
    <location>
        <begin position="150"/>
        <end position="168"/>
    </location>
</feature>
<comment type="caution">
    <text evidence="9">The sequence shown here is derived from an EMBL/GenBank/DDBJ whole genome shotgun (WGS) entry which is preliminary data.</text>
</comment>
<protein>
    <submittedName>
        <fullName evidence="9">MBOAT family O-acyltransferase</fullName>
        <ecNumber evidence="9">2.3.-.-</ecNumber>
    </submittedName>
</protein>
<feature type="transmembrane region" description="Helical" evidence="8">
    <location>
        <begin position="458"/>
        <end position="479"/>
    </location>
</feature>
<name>A0ABV1FK02_9FIRM</name>
<sequence>MLFNSNAFYIFLPIVFVIYWLTPPKHRWGVLLVSSYYFYMSANAKYILLILLTTAVSYGTALVIEKTEEQKKKKLCMGLALLVCLGLLFFFKYFNFLSSSVTALLARASISMSPVTLKLVLPVGISFYTFQTLGYVIDVYKGKTKACRHFGKYAAFVSFFPLLLAGPIERAEHLMPQIEEEHHFEYDKAIRGAKLIAWGYFKKIAIADVLSSSVDIVYNQVTSFTGLALGVATLFYAFQVYCDFSGYSDIARGVACLFDIDLVNNFKSPYFAASVKEFWARWHISLSTWFRDYVYIPLGGSRAGKWKTYRNLLVTFLVSGLWHGASWTFVIWGGLHGAAQIFERIWNQYFPPGKEGKNRFRVLLTFAFVTLAWLFFRANTMSDAIYILTHLFDGITHPLSYVKECYVAFKKAGLIQSNELKLVLFWVVLLMAHDYIALREDVCQWFGRFGKPVRYTFYFALIFVVLYSRQLGEYSFVYFQF</sequence>
<keyword evidence="3 7" id="KW-1003">Cell membrane</keyword>
<comment type="similarity">
    <text evidence="2 7">Belongs to the membrane-bound acyltransferase family.</text>
</comment>
<keyword evidence="10" id="KW-1185">Reference proteome</keyword>
<dbReference type="RefSeq" id="WP_349165095.1">
    <property type="nucleotide sequence ID" value="NZ_JBBMFE010000013.1"/>
</dbReference>
<dbReference type="InterPro" id="IPR024194">
    <property type="entry name" value="Ac/AlaTfrase_AlgI/DltB"/>
</dbReference>
<dbReference type="EC" id="2.3.-.-" evidence="9"/>
<dbReference type="PANTHER" id="PTHR13285">
    <property type="entry name" value="ACYLTRANSFERASE"/>
    <property type="match status" value="1"/>
</dbReference>
<keyword evidence="4 8" id="KW-0812">Transmembrane</keyword>
<gene>
    <name evidence="9" type="ORF">WMO29_13055</name>
</gene>
<feature type="transmembrane region" description="Helical" evidence="8">
    <location>
        <begin position="115"/>
        <end position="138"/>
    </location>
</feature>
<reference evidence="9 10" key="1">
    <citation type="submission" date="2024-03" db="EMBL/GenBank/DDBJ databases">
        <title>Human intestinal bacterial collection.</title>
        <authorList>
            <person name="Pauvert C."/>
            <person name="Hitch T.C.A."/>
            <person name="Clavel T."/>
        </authorList>
    </citation>
    <scope>NUCLEOTIDE SEQUENCE [LARGE SCALE GENOMIC DNA]</scope>
    <source>
        <strain evidence="9 10">CLA-AA-H132</strain>
    </source>
</reference>
<keyword evidence="7 9" id="KW-0012">Acyltransferase</keyword>
<feature type="transmembrane region" description="Helical" evidence="8">
    <location>
        <begin position="76"/>
        <end position="95"/>
    </location>
</feature>
<feature type="transmembrane region" description="Helical" evidence="8">
    <location>
        <begin position="312"/>
        <end position="339"/>
    </location>
</feature>
<proteinExistence type="inferred from homology"/>
<evidence type="ECO:0000256" key="3">
    <source>
        <dbReference type="ARBA" id="ARBA00022475"/>
    </source>
</evidence>
<feature type="transmembrane region" description="Helical" evidence="8">
    <location>
        <begin position="43"/>
        <end position="64"/>
    </location>
</feature>
<evidence type="ECO:0000313" key="9">
    <source>
        <dbReference type="EMBL" id="MEQ2473408.1"/>
    </source>
</evidence>
<evidence type="ECO:0000313" key="10">
    <source>
        <dbReference type="Proteomes" id="UP001438008"/>
    </source>
</evidence>
<evidence type="ECO:0000256" key="8">
    <source>
        <dbReference type="SAM" id="Phobius"/>
    </source>
</evidence>
<evidence type="ECO:0000256" key="7">
    <source>
        <dbReference type="PIRNR" id="PIRNR016636"/>
    </source>
</evidence>
<keyword evidence="5 8" id="KW-1133">Transmembrane helix</keyword>
<comment type="subcellular location">
    <subcellularLocation>
        <location evidence="1">Cell membrane</location>
        <topology evidence="1">Multi-pass membrane protein</topology>
    </subcellularLocation>
</comment>
<evidence type="ECO:0000256" key="2">
    <source>
        <dbReference type="ARBA" id="ARBA00010323"/>
    </source>
</evidence>
<dbReference type="InterPro" id="IPR004299">
    <property type="entry name" value="MBOAT_fam"/>
</dbReference>
<evidence type="ECO:0000256" key="6">
    <source>
        <dbReference type="ARBA" id="ARBA00023136"/>
    </source>
</evidence>
<feature type="transmembrane region" description="Helical" evidence="8">
    <location>
        <begin position="217"/>
        <end position="238"/>
    </location>
</feature>
<feature type="transmembrane region" description="Helical" evidence="8">
    <location>
        <begin position="420"/>
        <end position="438"/>
    </location>
</feature>
<dbReference type="GO" id="GO:0016746">
    <property type="term" value="F:acyltransferase activity"/>
    <property type="evidence" value="ECO:0007669"/>
    <property type="project" value="UniProtKB-KW"/>
</dbReference>
<dbReference type="InterPro" id="IPR051085">
    <property type="entry name" value="MB_O-acyltransferase"/>
</dbReference>
<feature type="transmembrane region" description="Helical" evidence="8">
    <location>
        <begin position="359"/>
        <end position="376"/>
    </location>
</feature>
<dbReference type="PIRSF" id="PIRSF500217">
    <property type="entry name" value="AlgI"/>
    <property type="match status" value="1"/>
</dbReference>
<evidence type="ECO:0000256" key="1">
    <source>
        <dbReference type="ARBA" id="ARBA00004651"/>
    </source>
</evidence>
<organism evidence="9 10">
    <name type="scientific">Laedolimicola intestinihominis</name>
    <dbReference type="NCBI Taxonomy" id="3133166"/>
    <lineage>
        <taxon>Bacteria</taxon>
        <taxon>Bacillati</taxon>
        <taxon>Bacillota</taxon>
        <taxon>Clostridia</taxon>
        <taxon>Lachnospirales</taxon>
        <taxon>Lachnospiraceae</taxon>
        <taxon>Laedolimicola</taxon>
    </lineage>
</organism>
<dbReference type="EMBL" id="JBBMFE010000013">
    <property type="protein sequence ID" value="MEQ2473408.1"/>
    <property type="molecule type" value="Genomic_DNA"/>
</dbReference>
<keyword evidence="7 9" id="KW-0808">Transferase</keyword>
<dbReference type="PANTHER" id="PTHR13285:SF18">
    <property type="entry name" value="PROTEIN-CYSTEINE N-PALMITOYLTRANSFERASE RASP"/>
    <property type="match status" value="1"/>
</dbReference>